<proteinExistence type="predicted"/>
<accession>A0A914P6V3</accession>
<dbReference type="AlphaFoldDB" id="A0A914P6V3"/>
<name>A0A914P6V3_9BILA</name>
<organism evidence="1 2">
    <name type="scientific">Panagrolaimus davidi</name>
    <dbReference type="NCBI Taxonomy" id="227884"/>
    <lineage>
        <taxon>Eukaryota</taxon>
        <taxon>Metazoa</taxon>
        <taxon>Ecdysozoa</taxon>
        <taxon>Nematoda</taxon>
        <taxon>Chromadorea</taxon>
        <taxon>Rhabditida</taxon>
        <taxon>Tylenchina</taxon>
        <taxon>Panagrolaimomorpha</taxon>
        <taxon>Panagrolaimoidea</taxon>
        <taxon>Panagrolaimidae</taxon>
        <taxon>Panagrolaimus</taxon>
    </lineage>
</organism>
<keyword evidence="1" id="KW-1185">Reference proteome</keyword>
<evidence type="ECO:0000313" key="1">
    <source>
        <dbReference type="Proteomes" id="UP000887578"/>
    </source>
</evidence>
<evidence type="ECO:0000313" key="2">
    <source>
        <dbReference type="WBParaSite" id="PDA_v2.g10435.t1"/>
    </source>
</evidence>
<sequence length="275" mass="32885">MAQNLFFPKIDQNLWQRFIETFDNEERFSIGLSSQDAQKYIPLNNIKLTNSFFNWNKKFLTSDDIIVVIGNLDIYDTDKKEIVFKEITSKKVFCKVRILYIDTLNIPIQELSQIIGSYTKEIEIAKVYSNITFAEIIRNTPNIEVLKIFHNNWISKQATWLEDLYKYKEGNNFRELLIHLDIIEFDIETLKKFVETKSVSGVIIKIRYENREKRKAFHQFAGKMSELFNERNYPKYDETSYINLEFYGTRDFKCFTLDMNKNDRPPLIKRQKINK</sequence>
<protein>
    <submittedName>
        <fullName evidence="2">DUF38 domain-containing protein</fullName>
    </submittedName>
</protein>
<dbReference type="WBParaSite" id="PDA_v2.g10435.t1">
    <property type="protein sequence ID" value="PDA_v2.g10435.t1"/>
    <property type="gene ID" value="PDA_v2.g10435"/>
</dbReference>
<dbReference type="Proteomes" id="UP000887578">
    <property type="component" value="Unplaced"/>
</dbReference>
<reference evidence="2" key="1">
    <citation type="submission" date="2022-11" db="UniProtKB">
        <authorList>
            <consortium name="WormBaseParasite"/>
        </authorList>
    </citation>
    <scope>IDENTIFICATION</scope>
</reference>